<name>A0ACB7SI97_HYAAI</name>
<accession>A0ACB7SI97</accession>
<dbReference type="EMBL" id="CM023484">
    <property type="protein sequence ID" value="KAH6934696.1"/>
    <property type="molecule type" value="Genomic_DNA"/>
</dbReference>
<sequence>MEFASPMGSPPSPRHRRTLSTPTVLGTPPPELMKLTAERLRQHYVVGGDSLCKVDWWTDTQAAAATPAFTSADAP</sequence>
<evidence type="ECO:0000313" key="2">
    <source>
        <dbReference type="Proteomes" id="UP000821845"/>
    </source>
</evidence>
<organism evidence="1 2">
    <name type="scientific">Hyalomma asiaticum</name>
    <name type="common">Tick</name>
    <dbReference type="NCBI Taxonomy" id="266040"/>
    <lineage>
        <taxon>Eukaryota</taxon>
        <taxon>Metazoa</taxon>
        <taxon>Ecdysozoa</taxon>
        <taxon>Arthropoda</taxon>
        <taxon>Chelicerata</taxon>
        <taxon>Arachnida</taxon>
        <taxon>Acari</taxon>
        <taxon>Parasitiformes</taxon>
        <taxon>Ixodida</taxon>
        <taxon>Ixodoidea</taxon>
        <taxon>Ixodidae</taxon>
        <taxon>Hyalomminae</taxon>
        <taxon>Hyalomma</taxon>
    </lineage>
</organism>
<reference evidence="1" key="1">
    <citation type="submission" date="2020-05" db="EMBL/GenBank/DDBJ databases">
        <title>Large-scale comparative analyses of tick genomes elucidate their genetic diversity and vector capacities.</title>
        <authorList>
            <person name="Jia N."/>
            <person name="Wang J."/>
            <person name="Shi W."/>
            <person name="Du L."/>
            <person name="Sun Y."/>
            <person name="Zhan W."/>
            <person name="Jiang J."/>
            <person name="Wang Q."/>
            <person name="Zhang B."/>
            <person name="Ji P."/>
            <person name="Sakyi L.B."/>
            <person name="Cui X."/>
            <person name="Yuan T."/>
            <person name="Jiang B."/>
            <person name="Yang W."/>
            <person name="Lam T.T.-Y."/>
            <person name="Chang Q."/>
            <person name="Ding S."/>
            <person name="Wang X."/>
            <person name="Zhu J."/>
            <person name="Ruan X."/>
            <person name="Zhao L."/>
            <person name="Wei J."/>
            <person name="Que T."/>
            <person name="Du C."/>
            <person name="Cheng J."/>
            <person name="Dai P."/>
            <person name="Han X."/>
            <person name="Huang E."/>
            <person name="Gao Y."/>
            <person name="Liu J."/>
            <person name="Shao H."/>
            <person name="Ye R."/>
            <person name="Li L."/>
            <person name="Wei W."/>
            <person name="Wang X."/>
            <person name="Wang C."/>
            <person name="Yang T."/>
            <person name="Huo Q."/>
            <person name="Li W."/>
            <person name="Guo W."/>
            <person name="Chen H."/>
            <person name="Zhou L."/>
            <person name="Ni X."/>
            <person name="Tian J."/>
            <person name="Zhou Y."/>
            <person name="Sheng Y."/>
            <person name="Liu T."/>
            <person name="Pan Y."/>
            <person name="Xia L."/>
            <person name="Li J."/>
            <person name="Zhao F."/>
            <person name="Cao W."/>
        </authorList>
    </citation>
    <scope>NUCLEOTIDE SEQUENCE</scope>
    <source>
        <strain evidence="1">Hyas-2018</strain>
    </source>
</reference>
<comment type="caution">
    <text evidence="1">The sequence shown here is derived from an EMBL/GenBank/DDBJ whole genome shotgun (WGS) entry which is preliminary data.</text>
</comment>
<protein>
    <submittedName>
        <fullName evidence="1">Uncharacterized protein</fullName>
    </submittedName>
</protein>
<evidence type="ECO:0000313" key="1">
    <source>
        <dbReference type="EMBL" id="KAH6934696.1"/>
    </source>
</evidence>
<dbReference type="Proteomes" id="UP000821845">
    <property type="component" value="Chromosome 4"/>
</dbReference>
<keyword evidence="2" id="KW-1185">Reference proteome</keyword>
<proteinExistence type="predicted"/>
<gene>
    <name evidence="1" type="ORF">HPB50_027211</name>
</gene>